<dbReference type="SUPFAM" id="SSF52540">
    <property type="entry name" value="P-loop containing nucleoside triphosphate hydrolases"/>
    <property type="match status" value="1"/>
</dbReference>
<organism evidence="1 2">
    <name type="scientific">Heyndrickxia oleronia</name>
    <dbReference type="NCBI Taxonomy" id="38875"/>
    <lineage>
        <taxon>Bacteria</taxon>
        <taxon>Bacillati</taxon>
        <taxon>Bacillota</taxon>
        <taxon>Bacilli</taxon>
        <taxon>Bacillales</taxon>
        <taxon>Bacillaceae</taxon>
        <taxon>Heyndrickxia</taxon>
    </lineage>
</organism>
<accession>A0AAW6SVI6</accession>
<dbReference type="InterPro" id="IPR027417">
    <property type="entry name" value="P-loop_NTPase"/>
</dbReference>
<proteinExistence type="predicted"/>
<evidence type="ECO:0000313" key="1">
    <source>
        <dbReference type="EMBL" id="MDH5160594.1"/>
    </source>
</evidence>
<protein>
    <submittedName>
        <fullName evidence="1">AAA family ATPase</fullName>
    </submittedName>
</protein>
<gene>
    <name evidence="1" type="ORF">P5X88_06565</name>
</gene>
<dbReference type="PANTHER" id="PTHR37807:SF3">
    <property type="entry name" value="OS07G0160300 PROTEIN"/>
    <property type="match status" value="1"/>
</dbReference>
<dbReference type="Gene3D" id="3.40.50.300">
    <property type="entry name" value="P-loop containing nucleotide triphosphate hydrolases"/>
    <property type="match status" value="1"/>
</dbReference>
<reference evidence="1" key="1">
    <citation type="submission" date="2023-03" db="EMBL/GenBank/DDBJ databases">
        <title>Bacterial isolates from washroom surfaces on a university campus.</title>
        <authorList>
            <person name="Holman D.B."/>
            <person name="Gzyl K.E."/>
            <person name="Taheri A.E."/>
        </authorList>
    </citation>
    <scope>NUCLEOTIDE SEQUENCE</scope>
    <source>
        <strain evidence="1">RD03</strain>
    </source>
</reference>
<dbReference type="EMBL" id="JAROYP010000003">
    <property type="protein sequence ID" value="MDH5160594.1"/>
    <property type="molecule type" value="Genomic_DNA"/>
</dbReference>
<dbReference type="Proteomes" id="UP001159179">
    <property type="component" value="Unassembled WGS sequence"/>
</dbReference>
<sequence>MIRGKAGTGKTTLANALGKKLNILVLHKDDIYDTVSNFTKNNADRNKICFEILYKLLKSSIVSDVDIVIDFGFNHLDDVDQLKSWIHQNKGSLKSVLCTCEDFIWAERLNKRKLSPLPNQLITNIEDLKKHYAKMRTGVLAGELVVDTALELDYLVELVANSITYSNGITTKILN</sequence>
<dbReference type="PANTHER" id="PTHR37807">
    <property type="entry name" value="OS07G0160300 PROTEIN"/>
    <property type="match status" value="1"/>
</dbReference>
<name>A0AAW6SVI6_9BACI</name>
<evidence type="ECO:0000313" key="2">
    <source>
        <dbReference type="Proteomes" id="UP001159179"/>
    </source>
</evidence>
<dbReference type="AlphaFoldDB" id="A0AAW6SVI6"/>
<dbReference type="RefSeq" id="WP_280616183.1">
    <property type="nucleotide sequence ID" value="NZ_JAROYP010000003.1"/>
</dbReference>
<dbReference type="Pfam" id="PF13671">
    <property type="entry name" value="AAA_33"/>
    <property type="match status" value="1"/>
</dbReference>
<comment type="caution">
    <text evidence="1">The sequence shown here is derived from an EMBL/GenBank/DDBJ whole genome shotgun (WGS) entry which is preliminary data.</text>
</comment>